<proteinExistence type="predicted"/>
<dbReference type="PANTHER" id="PTHR33099:SF14">
    <property type="entry name" value="PROLYL 4-HYDROXYLASE ALPHA SUBUNIT FE(2+) 2OG DIOXYGENASE DOMAIN-CONTAINING PROTEIN"/>
    <property type="match status" value="1"/>
</dbReference>
<dbReference type="PANTHER" id="PTHR33099">
    <property type="entry name" value="FE2OG DIOXYGENASE DOMAIN-CONTAINING PROTEIN"/>
    <property type="match status" value="1"/>
</dbReference>
<protein>
    <recommendedName>
        <fullName evidence="4">Prolyl 4-hydroxylase alpha subunit Fe(2+) 2OG dioxygenase domain-containing protein</fullName>
    </recommendedName>
</protein>
<dbReference type="EMBL" id="VDMD01000055">
    <property type="protein sequence ID" value="TRM56966.1"/>
    <property type="molecule type" value="Genomic_DNA"/>
</dbReference>
<gene>
    <name evidence="2" type="ORF">BD626DRAFT_412796</name>
</gene>
<keyword evidence="3" id="KW-1185">Reference proteome</keyword>
<accession>A0A550BWT1</accession>
<feature type="compositionally biased region" description="Basic and acidic residues" evidence="1">
    <location>
        <begin position="9"/>
        <end position="20"/>
    </location>
</feature>
<comment type="caution">
    <text evidence="2">The sequence shown here is derived from an EMBL/GenBank/DDBJ whole genome shotgun (WGS) entry which is preliminary data.</text>
</comment>
<evidence type="ECO:0000313" key="2">
    <source>
        <dbReference type="EMBL" id="TRM56966.1"/>
    </source>
</evidence>
<organism evidence="2 3">
    <name type="scientific">Schizophyllum amplum</name>
    <dbReference type="NCBI Taxonomy" id="97359"/>
    <lineage>
        <taxon>Eukaryota</taxon>
        <taxon>Fungi</taxon>
        <taxon>Dikarya</taxon>
        <taxon>Basidiomycota</taxon>
        <taxon>Agaricomycotina</taxon>
        <taxon>Agaricomycetes</taxon>
        <taxon>Agaricomycetidae</taxon>
        <taxon>Agaricales</taxon>
        <taxon>Schizophyllaceae</taxon>
        <taxon>Schizophyllum</taxon>
    </lineage>
</organism>
<dbReference type="OrthoDB" id="27483at2759"/>
<reference evidence="2 3" key="1">
    <citation type="journal article" date="2019" name="New Phytol.">
        <title>Comparative genomics reveals unique wood-decay strategies and fruiting body development in the Schizophyllaceae.</title>
        <authorList>
            <person name="Almasi E."/>
            <person name="Sahu N."/>
            <person name="Krizsan K."/>
            <person name="Balint B."/>
            <person name="Kovacs G.M."/>
            <person name="Kiss B."/>
            <person name="Cseklye J."/>
            <person name="Drula E."/>
            <person name="Henrissat B."/>
            <person name="Nagy I."/>
            <person name="Chovatia M."/>
            <person name="Adam C."/>
            <person name="LaButti K."/>
            <person name="Lipzen A."/>
            <person name="Riley R."/>
            <person name="Grigoriev I.V."/>
            <person name="Nagy L.G."/>
        </authorList>
    </citation>
    <scope>NUCLEOTIDE SEQUENCE [LARGE SCALE GENOMIC DNA]</scope>
    <source>
        <strain evidence="2 3">NL-1724</strain>
    </source>
</reference>
<feature type="region of interest" description="Disordered" evidence="1">
    <location>
        <begin position="1"/>
        <end position="41"/>
    </location>
</feature>
<dbReference type="Gene3D" id="2.60.120.620">
    <property type="entry name" value="q2cbj1_9rhob like domain"/>
    <property type="match status" value="1"/>
</dbReference>
<evidence type="ECO:0000313" key="3">
    <source>
        <dbReference type="Proteomes" id="UP000320762"/>
    </source>
</evidence>
<dbReference type="Proteomes" id="UP000320762">
    <property type="component" value="Unassembled WGS sequence"/>
</dbReference>
<evidence type="ECO:0000256" key="1">
    <source>
        <dbReference type="SAM" id="MobiDB-lite"/>
    </source>
</evidence>
<dbReference type="AlphaFoldDB" id="A0A550BWT1"/>
<name>A0A550BWT1_9AGAR</name>
<sequence length="446" mass="49176">MSTSCGSDGTDRSASDDDAKSGSVSPTDDGASDSGFVHPSDSLQGKIATLRSSIIYRIPYVHGTLPIGPNEEIKLYYGEQDNAHCIDLARPTEERLNRLEEACQPATFGRNQKDVLDETYRKAGKMDLSHFSTNFDPSHAGILKLVQDELLQKGNGKLTMELYKLNVTVRKGSFFKPRKDTPRGDKSFGTLVMVFPAPHEGGRFVLSKAGDEWSVDAASEIFDSDGAPRIVYIAFYGDVTHEVCEVTSGHRVTLTWNIYADSPGLADDPPIPRDMLDYDAVPKEALAALLADERLLPEGGYLAFGLRYDYPLSDLHYASTRHLKGGDAMIMRACEALGVEVSMRVLYGAASHSDLRDVLGARSDAYFMSSSRINTKSGQLDHLSEHFGYGPDVIRDAGSEPLKEYEADEAIWVTPSYTFLNRVEDTFSAYFDPSEGSHLLQIYTLY</sequence>
<evidence type="ECO:0008006" key="4">
    <source>
        <dbReference type="Google" id="ProtNLM"/>
    </source>
</evidence>